<accession>A0A918HRB6</accession>
<sequence>MVQQAQADGAPIQRQGRARRHIQVVTKTQMHLRQMEAAQRAAHVAPLYPKPAHSQHYYAELQSPTMAARTR</sequence>
<keyword evidence="2" id="KW-1185">Reference proteome</keyword>
<evidence type="ECO:0000313" key="1">
    <source>
        <dbReference type="EMBL" id="GGT92012.1"/>
    </source>
</evidence>
<dbReference type="EMBL" id="BMSA01000040">
    <property type="protein sequence ID" value="GGT92012.1"/>
    <property type="molecule type" value="Genomic_DNA"/>
</dbReference>
<reference evidence="1" key="2">
    <citation type="submission" date="2020-09" db="EMBL/GenBank/DDBJ databases">
        <authorList>
            <person name="Sun Q."/>
            <person name="Ohkuma M."/>
        </authorList>
    </citation>
    <scope>NUCLEOTIDE SEQUENCE</scope>
    <source>
        <strain evidence="1">JCM 4125</strain>
    </source>
</reference>
<gene>
    <name evidence="1" type="ORF">GCM10010226_82470</name>
</gene>
<dbReference type="Proteomes" id="UP000646776">
    <property type="component" value="Unassembled WGS sequence"/>
</dbReference>
<comment type="caution">
    <text evidence="1">The sequence shown here is derived from an EMBL/GenBank/DDBJ whole genome shotgun (WGS) entry which is preliminary data.</text>
</comment>
<evidence type="ECO:0000313" key="2">
    <source>
        <dbReference type="Proteomes" id="UP000646776"/>
    </source>
</evidence>
<protein>
    <submittedName>
        <fullName evidence="1">Uncharacterized protein</fullName>
    </submittedName>
</protein>
<dbReference type="AlphaFoldDB" id="A0A918HRB6"/>
<proteinExistence type="predicted"/>
<reference evidence="1" key="1">
    <citation type="journal article" date="2014" name="Int. J. Syst. Evol. Microbiol.">
        <title>Complete genome sequence of Corynebacterium casei LMG S-19264T (=DSM 44701T), isolated from a smear-ripened cheese.</title>
        <authorList>
            <consortium name="US DOE Joint Genome Institute (JGI-PGF)"/>
            <person name="Walter F."/>
            <person name="Albersmeier A."/>
            <person name="Kalinowski J."/>
            <person name="Ruckert C."/>
        </authorList>
    </citation>
    <scope>NUCLEOTIDE SEQUENCE</scope>
    <source>
        <strain evidence="1">JCM 4125</strain>
    </source>
</reference>
<organism evidence="1 2">
    <name type="scientific">Streptomyces phaeofaciens</name>
    <dbReference type="NCBI Taxonomy" id="68254"/>
    <lineage>
        <taxon>Bacteria</taxon>
        <taxon>Bacillati</taxon>
        <taxon>Actinomycetota</taxon>
        <taxon>Actinomycetes</taxon>
        <taxon>Kitasatosporales</taxon>
        <taxon>Streptomycetaceae</taxon>
        <taxon>Streptomyces</taxon>
    </lineage>
</organism>
<name>A0A918HRB6_9ACTN</name>